<name>A0A6N0NUE9_9CREN</name>
<accession>A0A6N0NUE9</accession>
<organism evidence="1 2">
    <name type="scientific">Metallosphaera tengchongensis</name>
    <dbReference type="NCBI Taxonomy" id="1532350"/>
    <lineage>
        <taxon>Archaea</taxon>
        <taxon>Thermoproteota</taxon>
        <taxon>Thermoprotei</taxon>
        <taxon>Sulfolobales</taxon>
        <taxon>Sulfolobaceae</taxon>
        <taxon>Metallosphaera</taxon>
    </lineage>
</organism>
<protein>
    <submittedName>
        <fullName evidence="1">Transposase</fullName>
    </submittedName>
</protein>
<dbReference type="AlphaFoldDB" id="A0A6N0NUE9"/>
<gene>
    <name evidence="1" type="ORF">GWK48_08165</name>
</gene>
<dbReference type="KEGG" id="mten:GWK48_08165"/>
<dbReference type="OrthoDB" id="28072at2157"/>
<evidence type="ECO:0000313" key="2">
    <source>
        <dbReference type="Proteomes" id="UP000509301"/>
    </source>
</evidence>
<evidence type="ECO:0000313" key="1">
    <source>
        <dbReference type="EMBL" id="QKR00352.1"/>
    </source>
</evidence>
<dbReference type="EMBL" id="CP049074">
    <property type="protein sequence ID" value="QKR00352.1"/>
    <property type="molecule type" value="Genomic_DNA"/>
</dbReference>
<sequence>MKVVYAGPSSSTHCPKRGERIEEVSHRFFGCPNYGYENHRDVVTVMDLYRGSSGPLDCSHTRDVNPNR</sequence>
<reference evidence="1 2" key="1">
    <citation type="submission" date="2020-02" db="EMBL/GenBank/DDBJ databases">
        <title>Comparative genome analysis reveals the metabolism and evolution of the thermophilic archaeal genus Metallosphaera.</title>
        <authorList>
            <person name="Jiang C."/>
        </authorList>
    </citation>
    <scope>NUCLEOTIDE SEQUENCE [LARGE SCALE GENOMIC DNA]</scope>
    <source>
        <strain evidence="1 2">Ric-A</strain>
    </source>
</reference>
<keyword evidence="2" id="KW-1185">Reference proteome</keyword>
<proteinExistence type="predicted"/>
<dbReference type="Proteomes" id="UP000509301">
    <property type="component" value="Chromosome"/>
</dbReference>